<dbReference type="PANTHER" id="PTHR21347:SF0">
    <property type="entry name" value="LIPID SCRAMBLASE CLPTM1L"/>
    <property type="match status" value="1"/>
</dbReference>
<protein>
    <submittedName>
        <fullName evidence="7">Uncharacterized protein</fullName>
    </submittedName>
</protein>
<dbReference type="OrthoDB" id="378564at2759"/>
<evidence type="ECO:0000256" key="2">
    <source>
        <dbReference type="ARBA" id="ARBA00009310"/>
    </source>
</evidence>
<feature type="transmembrane region" description="Helical" evidence="6">
    <location>
        <begin position="114"/>
        <end position="133"/>
    </location>
</feature>
<dbReference type="AlphaFoldDB" id="A0A2P5WAE1"/>
<evidence type="ECO:0000313" key="8">
    <source>
        <dbReference type="Proteomes" id="UP000239757"/>
    </source>
</evidence>
<gene>
    <name evidence="7" type="ORF">GOBAR_AA32639</name>
</gene>
<feature type="transmembrane region" description="Helical" evidence="6">
    <location>
        <begin position="31"/>
        <end position="51"/>
    </location>
</feature>
<keyword evidence="5 6" id="KW-0472">Membrane</keyword>
<evidence type="ECO:0000313" key="7">
    <source>
        <dbReference type="EMBL" id="PPR88041.1"/>
    </source>
</evidence>
<organism evidence="7 8">
    <name type="scientific">Gossypium barbadense</name>
    <name type="common">Sea Island cotton</name>
    <name type="synonym">Hibiscus barbadensis</name>
    <dbReference type="NCBI Taxonomy" id="3634"/>
    <lineage>
        <taxon>Eukaryota</taxon>
        <taxon>Viridiplantae</taxon>
        <taxon>Streptophyta</taxon>
        <taxon>Embryophyta</taxon>
        <taxon>Tracheophyta</taxon>
        <taxon>Spermatophyta</taxon>
        <taxon>Magnoliopsida</taxon>
        <taxon>eudicotyledons</taxon>
        <taxon>Gunneridae</taxon>
        <taxon>Pentapetalae</taxon>
        <taxon>rosids</taxon>
        <taxon>malvids</taxon>
        <taxon>Malvales</taxon>
        <taxon>Malvaceae</taxon>
        <taxon>Malvoideae</taxon>
        <taxon>Gossypium</taxon>
    </lineage>
</organism>
<name>A0A2P5WAE1_GOSBA</name>
<accession>A0A2P5WAE1</accession>
<evidence type="ECO:0000256" key="3">
    <source>
        <dbReference type="ARBA" id="ARBA00022692"/>
    </source>
</evidence>
<comment type="similarity">
    <text evidence="2">Belongs to the CLPTM1 family.</text>
</comment>
<dbReference type="GO" id="GO:0016020">
    <property type="term" value="C:membrane"/>
    <property type="evidence" value="ECO:0007669"/>
    <property type="project" value="UniProtKB-SubCell"/>
</dbReference>
<evidence type="ECO:0000256" key="6">
    <source>
        <dbReference type="SAM" id="Phobius"/>
    </source>
</evidence>
<evidence type="ECO:0000256" key="5">
    <source>
        <dbReference type="ARBA" id="ARBA00023136"/>
    </source>
</evidence>
<dbReference type="Proteomes" id="UP000239757">
    <property type="component" value="Unassembled WGS sequence"/>
</dbReference>
<feature type="transmembrane region" description="Helical" evidence="6">
    <location>
        <begin position="139"/>
        <end position="163"/>
    </location>
</feature>
<comment type="subcellular location">
    <subcellularLocation>
        <location evidence="1">Membrane</location>
        <topology evidence="1">Multi-pass membrane protein</topology>
    </subcellularLocation>
</comment>
<sequence>MVVSLLHSVFDFLAFKNDIQFWNKNKSMEGLSAKSVVVSFLCQLIVFLYLLDNETSWMILASSGIGCCIEFWKIGKAMHIEVDRTGKIPMLRFRDRDSYASNKTKEYDDIAMKYLSYVLFLLVAGFSIYSLMYERHKSWYSWVLSSLTSCVYMFDLIFLIYLYQRWVYPVDKKRINEFGFGGEDEQTPSDTDNVERGLGISINVWVVMACKSMMGVKLTTEMVSEAF</sequence>
<dbReference type="PANTHER" id="PTHR21347">
    <property type="entry name" value="CLEFT LIP AND PALATE ASSOCIATED TRANSMEMBRANE PROTEIN-RELATED"/>
    <property type="match status" value="1"/>
</dbReference>
<dbReference type="Pfam" id="PF05602">
    <property type="entry name" value="CLPTM1"/>
    <property type="match status" value="1"/>
</dbReference>
<evidence type="ECO:0000256" key="4">
    <source>
        <dbReference type="ARBA" id="ARBA00022989"/>
    </source>
</evidence>
<keyword evidence="4 6" id="KW-1133">Transmembrane helix</keyword>
<evidence type="ECO:0000256" key="1">
    <source>
        <dbReference type="ARBA" id="ARBA00004141"/>
    </source>
</evidence>
<proteinExistence type="inferred from homology"/>
<dbReference type="GO" id="GO:0012505">
    <property type="term" value="C:endomembrane system"/>
    <property type="evidence" value="ECO:0007669"/>
    <property type="project" value="TreeGrafter"/>
</dbReference>
<dbReference type="EMBL" id="KZ668389">
    <property type="protein sequence ID" value="PPR88041.1"/>
    <property type="molecule type" value="Genomic_DNA"/>
</dbReference>
<dbReference type="InterPro" id="IPR008429">
    <property type="entry name" value="CLPTM1"/>
</dbReference>
<reference evidence="7 8" key="1">
    <citation type="submission" date="2015-01" db="EMBL/GenBank/DDBJ databases">
        <title>Genome of allotetraploid Gossypium barbadense reveals genomic plasticity and fiber elongation in cotton evolution.</title>
        <authorList>
            <person name="Chen X."/>
            <person name="Liu X."/>
            <person name="Zhao B."/>
            <person name="Zheng H."/>
            <person name="Hu Y."/>
            <person name="Lu G."/>
            <person name="Yang C."/>
            <person name="Chen J."/>
            <person name="Shan C."/>
            <person name="Zhang L."/>
            <person name="Zhou Y."/>
            <person name="Wang L."/>
            <person name="Guo W."/>
            <person name="Bai Y."/>
            <person name="Ruan J."/>
            <person name="Shangguan X."/>
            <person name="Mao Y."/>
            <person name="Jiang J."/>
            <person name="Zhu Y."/>
            <person name="Lei J."/>
            <person name="Kang H."/>
            <person name="Chen S."/>
            <person name="He X."/>
            <person name="Wang R."/>
            <person name="Wang Y."/>
            <person name="Chen J."/>
            <person name="Wang L."/>
            <person name="Yu S."/>
            <person name="Wang B."/>
            <person name="Wei J."/>
            <person name="Song S."/>
            <person name="Lu X."/>
            <person name="Gao Z."/>
            <person name="Gu W."/>
            <person name="Deng X."/>
            <person name="Ma D."/>
            <person name="Wang S."/>
            <person name="Liang W."/>
            <person name="Fang L."/>
            <person name="Cai C."/>
            <person name="Zhu X."/>
            <person name="Zhou B."/>
            <person name="Zhang Y."/>
            <person name="Chen Z."/>
            <person name="Xu S."/>
            <person name="Zhu R."/>
            <person name="Wang S."/>
            <person name="Zhang T."/>
            <person name="Zhao G."/>
        </authorList>
    </citation>
    <scope>NUCLEOTIDE SEQUENCE [LARGE SCALE GENOMIC DNA]</scope>
    <source>
        <strain evidence="8">cv. Xinhai21</strain>
        <tissue evidence="7">Leaf</tissue>
    </source>
</reference>
<keyword evidence="3 6" id="KW-0812">Transmembrane</keyword>